<evidence type="ECO:0000313" key="6">
    <source>
        <dbReference type="Proteomes" id="UP000242636"/>
    </source>
</evidence>
<dbReference type="EMBL" id="MWLD01000041">
    <property type="protein sequence ID" value="OOV34244.1"/>
    <property type="molecule type" value="Genomic_DNA"/>
</dbReference>
<dbReference type="AlphaFoldDB" id="A0A1T1D097"/>
<keyword evidence="3" id="KW-0812">Transmembrane</keyword>
<evidence type="ECO:0000256" key="2">
    <source>
        <dbReference type="SAM" id="MobiDB-lite"/>
    </source>
</evidence>
<comment type="caution">
    <text evidence="5">The sequence shown here is derived from an EMBL/GenBank/DDBJ whole genome shotgun (WGS) entry which is preliminary data.</text>
</comment>
<gene>
    <name evidence="5" type="ORF">BV61_03095</name>
</gene>
<feature type="transmembrane region" description="Helical" evidence="3">
    <location>
        <begin position="84"/>
        <end position="104"/>
    </location>
</feature>
<reference evidence="5 6" key="1">
    <citation type="submission" date="2017-02" db="EMBL/GenBank/DDBJ databases">
        <title>Draft Genome Sequences of 'Candidatus Synechococcus spongiarum', Cyanobacterial Symbionts of the Mediterranean Sponge Aplysina aerophoba from two locations.</title>
        <authorList>
            <person name="Slaby B.M."/>
            <person name="Hentschel U."/>
        </authorList>
    </citation>
    <scope>NUCLEOTIDE SEQUENCE [LARGE SCALE GENOMIC DNA]</scope>
    <source>
        <strain evidence="5">LMB bulk15M</strain>
    </source>
</reference>
<keyword evidence="3" id="KW-1133">Transmembrane helix</keyword>
<feature type="region of interest" description="Disordered" evidence="2">
    <location>
        <begin position="1"/>
        <end position="27"/>
    </location>
</feature>
<comment type="subcellular location">
    <subcellularLocation>
        <location evidence="1">Membrane</location>
        <topology evidence="1">Multi-pass membrane protein</topology>
    </subcellularLocation>
</comment>
<dbReference type="InterPro" id="IPR025564">
    <property type="entry name" value="CAAD_dom"/>
</dbReference>
<evidence type="ECO:0000313" key="5">
    <source>
        <dbReference type="EMBL" id="OOV34244.1"/>
    </source>
</evidence>
<name>A0A1T1D097_9SYNE</name>
<sequence>MIDATRKPRMQPFRTPSIRPPGTQDDPALTFSKRYDEAVGKINASLDKVDWEKAGRIGAITGILLVLSLALVLVNSVLATIHLIPVIPGLLELLGLVVAVQWSYRNLYTKDKRHAFVERLRNLRKEYLG</sequence>
<feature type="domain" description="Cyanobacterial aminoacyl-tRNA synthetase CAAD" evidence="4">
    <location>
        <begin position="51"/>
        <end position="129"/>
    </location>
</feature>
<evidence type="ECO:0000256" key="1">
    <source>
        <dbReference type="ARBA" id="ARBA00004141"/>
    </source>
</evidence>
<keyword evidence="6" id="KW-1185">Reference proteome</keyword>
<protein>
    <recommendedName>
        <fullName evidence="4">Cyanobacterial aminoacyl-tRNA synthetase CAAD domain-containing protein</fullName>
    </recommendedName>
</protein>
<dbReference type="Pfam" id="PF14159">
    <property type="entry name" value="CAAD"/>
    <property type="match status" value="1"/>
</dbReference>
<keyword evidence="3" id="KW-0472">Membrane</keyword>
<accession>A0A1T1D097</accession>
<evidence type="ECO:0000256" key="3">
    <source>
        <dbReference type="SAM" id="Phobius"/>
    </source>
</evidence>
<organism evidence="5 6">
    <name type="scientific">Candidatus Synechococcus spongiarum LMB bulk15M</name>
    <dbReference type="NCBI Taxonomy" id="1943582"/>
    <lineage>
        <taxon>Bacteria</taxon>
        <taxon>Bacillati</taxon>
        <taxon>Cyanobacteriota</taxon>
        <taxon>Cyanophyceae</taxon>
        <taxon>Synechococcales</taxon>
        <taxon>Synechococcaceae</taxon>
        <taxon>Synechococcus</taxon>
    </lineage>
</organism>
<evidence type="ECO:0000259" key="4">
    <source>
        <dbReference type="Pfam" id="PF14159"/>
    </source>
</evidence>
<dbReference type="Proteomes" id="UP000242636">
    <property type="component" value="Unassembled WGS sequence"/>
</dbReference>
<feature type="transmembrane region" description="Helical" evidence="3">
    <location>
        <begin position="57"/>
        <end position="78"/>
    </location>
</feature>
<proteinExistence type="predicted"/>
<dbReference type="GO" id="GO:0016020">
    <property type="term" value="C:membrane"/>
    <property type="evidence" value="ECO:0007669"/>
    <property type="project" value="UniProtKB-SubCell"/>
</dbReference>